<evidence type="ECO:0000313" key="14">
    <source>
        <dbReference type="EMBL" id="CAB4968680.1"/>
    </source>
</evidence>
<keyword evidence="5" id="KW-0597">Phosphoprotein</keyword>
<dbReference type="Gene3D" id="6.10.340.10">
    <property type="match status" value="1"/>
</dbReference>
<evidence type="ECO:0000256" key="7">
    <source>
        <dbReference type="ARBA" id="ARBA00022741"/>
    </source>
</evidence>
<feature type="domain" description="HAMP" evidence="12">
    <location>
        <begin position="167"/>
        <end position="219"/>
    </location>
</feature>
<evidence type="ECO:0000256" key="4">
    <source>
        <dbReference type="ARBA" id="ARBA00022475"/>
    </source>
</evidence>
<dbReference type="SMART" id="SM00388">
    <property type="entry name" value="HisKA"/>
    <property type="match status" value="1"/>
</dbReference>
<comment type="subcellular location">
    <subcellularLocation>
        <location evidence="2">Cell membrane</location>
        <topology evidence="2">Multi-pass membrane protein</topology>
    </subcellularLocation>
</comment>
<keyword evidence="10" id="KW-0812">Transmembrane</keyword>
<evidence type="ECO:0000256" key="2">
    <source>
        <dbReference type="ARBA" id="ARBA00004651"/>
    </source>
</evidence>
<evidence type="ECO:0000256" key="10">
    <source>
        <dbReference type="SAM" id="Phobius"/>
    </source>
</evidence>
<keyword evidence="6" id="KW-0808">Transferase</keyword>
<feature type="transmembrane region" description="Helical" evidence="10">
    <location>
        <begin position="6"/>
        <end position="30"/>
    </location>
</feature>
<keyword evidence="10" id="KW-1133">Transmembrane helix</keyword>
<dbReference type="InterPro" id="IPR003594">
    <property type="entry name" value="HATPase_dom"/>
</dbReference>
<dbReference type="InterPro" id="IPR036890">
    <property type="entry name" value="HATPase_C_sf"/>
</dbReference>
<feature type="transmembrane region" description="Helical" evidence="10">
    <location>
        <begin position="144"/>
        <end position="165"/>
    </location>
</feature>
<evidence type="ECO:0000256" key="1">
    <source>
        <dbReference type="ARBA" id="ARBA00000085"/>
    </source>
</evidence>
<dbReference type="Pfam" id="PF02518">
    <property type="entry name" value="HATPase_c"/>
    <property type="match status" value="1"/>
</dbReference>
<evidence type="ECO:0000313" key="15">
    <source>
        <dbReference type="EMBL" id="CAB5062893.1"/>
    </source>
</evidence>
<dbReference type="InterPro" id="IPR003660">
    <property type="entry name" value="HAMP_dom"/>
</dbReference>
<keyword evidence="8" id="KW-0418">Kinase</keyword>
<keyword evidence="4" id="KW-1003">Cell membrane</keyword>
<keyword evidence="7" id="KW-0547">Nucleotide-binding</keyword>
<dbReference type="EC" id="2.7.13.3" evidence="3"/>
<keyword evidence="9" id="KW-0067">ATP-binding</keyword>
<dbReference type="GO" id="GO:0000155">
    <property type="term" value="F:phosphorelay sensor kinase activity"/>
    <property type="evidence" value="ECO:0007669"/>
    <property type="project" value="InterPro"/>
</dbReference>
<keyword evidence="10" id="KW-0472">Membrane</keyword>
<evidence type="ECO:0000313" key="13">
    <source>
        <dbReference type="EMBL" id="CAB4685133.1"/>
    </source>
</evidence>
<comment type="catalytic activity">
    <reaction evidence="1">
        <text>ATP + protein L-histidine = ADP + protein N-phospho-L-histidine.</text>
        <dbReference type="EC" id="2.7.13.3"/>
    </reaction>
</comment>
<protein>
    <recommendedName>
        <fullName evidence="3">histidine kinase</fullName>
        <ecNumber evidence="3">2.7.13.3</ecNumber>
    </recommendedName>
</protein>
<evidence type="ECO:0000259" key="12">
    <source>
        <dbReference type="PROSITE" id="PS50885"/>
    </source>
</evidence>
<dbReference type="InterPro" id="IPR003661">
    <property type="entry name" value="HisK_dim/P_dom"/>
</dbReference>
<name>A0A6J7UA92_9ZZZZ</name>
<dbReference type="GO" id="GO:0005886">
    <property type="term" value="C:plasma membrane"/>
    <property type="evidence" value="ECO:0007669"/>
    <property type="project" value="UniProtKB-SubCell"/>
</dbReference>
<dbReference type="AlphaFoldDB" id="A0A6J7UA92"/>
<dbReference type="EMBL" id="CAFBOG010000005">
    <property type="protein sequence ID" value="CAB4968680.1"/>
    <property type="molecule type" value="Genomic_DNA"/>
</dbReference>
<dbReference type="Pfam" id="PF00512">
    <property type="entry name" value="HisKA"/>
    <property type="match status" value="1"/>
</dbReference>
<organism evidence="15">
    <name type="scientific">freshwater metagenome</name>
    <dbReference type="NCBI Taxonomy" id="449393"/>
    <lineage>
        <taxon>unclassified sequences</taxon>
        <taxon>metagenomes</taxon>
        <taxon>ecological metagenomes</taxon>
    </lineage>
</organism>
<dbReference type="Gene3D" id="1.10.287.130">
    <property type="match status" value="1"/>
</dbReference>
<evidence type="ECO:0000256" key="5">
    <source>
        <dbReference type="ARBA" id="ARBA00022553"/>
    </source>
</evidence>
<sequence length="430" mass="45801">MRRRILIAIVGVTILATAFLTVPLAIVSSLRARSESVRELERVAERVAADISGASLRGGDQIDLPAIESAVSVAVYLRNGTRIAGNGPATADELVKATDRLTRQGTVGSSLVVTRPVVIDEQTKGVIWAAEKLSDTEGRVRHDILLLVAFDLAAIGIAAASGWFLSSRLVAPLELIRDDAVRLGGGDFAIRRRVSGVAELDATSQALSGTAKRLETALHREREFSANASHQLRTPLTALRLSIEGEVLNPRDDRLAVLNESLEEIDRLESTIATLLDVARRGTTHRTQVELSRWMSTARLRWSSRLTEAGQTSRFEATPSGPVTISLPILDEITDILIDNALAHGAGGIMVAVVASSDSVVLTVTDSGNLDREPEQLFVRHDPGATGNGVGLALARSLAEGEGGRLVLAQVAPTQFKLVLPVGPVDPAHP</sequence>
<proteinExistence type="predicted"/>
<dbReference type="InterPro" id="IPR036097">
    <property type="entry name" value="HisK_dim/P_sf"/>
</dbReference>
<evidence type="ECO:0000259" key="11">
    <source>
        <dbReference type="PROSITE" id="PS50109"/>
    </source>
</evidence>
<dbReference type="CDD" id="cd00082">
    <property type="entry name" value="HisKA"/>
    <property type="match status" value="1"/>
</dbReference>
<dbReference type="EMBL" id="CAEZXS010000004">
    <property type="protein sequence ID" value="CAB4685133.1"/>
    <property type="molecule type" value="Genomic_DNA"/>
</dbReference>
<dbReference type="SUPFAM" id="SSF47384">
    <property type="entry name" value="Homodimeric domain of signal transducing histidine kinase"/>
    <property type="match status" value="1"/>
</dbReference>
<evidence type="ECO:0000256" key="6">
    <source>
        <dbReference type="ARBA" id="ARBA00022679"/>
    </source>
</evidence>
<dbReference type="GO" id="GO:0005524">
    <property type="term" value="F:ATP binding"/>
    <property type="evidence" value="ECO:0007669"/>
    <property type="project" value="UniProtKB-KW"/>
</dbReference>
<evidence type="ECO:0000256" key="9">
    <source>
        <dbReference type="ARBA" id="ARBA00022840"/>
    </source>
</evidence>
<accession>A0A6J7UA92</accession>
<dbReference type="PANTHER" id="PTHR44936">
    <property type="entry name" value="SENSOR PROTEIN CREC"/>
    <property type="match status" value="1"/>
</dbReference>
<dbReference type="SUPFAM" id="SSF55874">
    <property type="entry name" value="ATPase domain of HSP90 chaperone/DNA topoisomerase II/histidine kinase"/>
    <property type="match status" value="1"/>
</dbReference>
<dbReference type="Gene3D" id="3.30.565.10">
    <property type="entry name" value="Histidine kinase-like ATPase, C-terminal domain"/>
    <property type="match status" value="1"/>
</dbReference>
<feature type="domain" description="Histidine kinase" evidence="11">
    <location>
        <begin position="227"/>
        <end position="424"/>
    </location>
</feature>
<dbReference type="PROSITE" id="PS50885">
    <property type="entry name" value="HAMP"/>
    <property type="match status" value="1"/>
</dbReference>
<dbReference type="PROSITE" id="PS50109">
    <property type="entry name" value="HIS_KIN"/>
    <property type="match status" value="1"/>
</dbReference>
<dbReference type="PANTHER" id="PTHR44936:SF10">
    <property type="entry name" value="SENSOR PROTEIN RSTB"/>
    <property type="match status" value="1"/>
</dbReference>
<dbReference type="EMBL" id="CAFBQW010000025">
    <property type="protein sequence ID" value="CAB5062893.1"/>
    <property type="molecule type" value="Genomic_DNA"/>
</dbReference>
<gene>
    <name evidence="13" type="ORF">UFOPK2582_00071</name>
    <name evidence="14" type="ORF">UFOPK3914_00119</name>
    <name evidence="15" type="ORF">UFOPK4354_00369</name>
</gene>
<dbReference type="InterPro" id="IPR005467">
    <property type="entry name" value="His_kinase_dom"/>
</dbReference>
<reference evidence="15" key="1">
    <citation type="submission" date="2020-05" db="EMBL/GenBank/DDBJ databases">
        <authorList>
            <person name="Chiriac C."/>
            <person name="Salcher M."/>
            <person name="Ghai R."/>
            <person name="Kavagutti S V."/>
        </authorList>
    </citation>
    <scope>NUCLEOTIDE SEQUENCE</scope>
</reference>
<dbReference type="InterPro" id="IPR050980">
    <property type="entry name" value="2C_sensor_his_kinase"/>
</dbReference>
<evidence type="ECO:0000256" key="3">
    <source>
        <dbReference type="ARBA" id="ARBA00012438"/>
    </source>
</evidence>
<evidence type="ECO:0000256" key="8">
    <source>
        <dbReference type="ARBA" id="ARBA00022777"/>
    </source>
</evidence>
<dbReference type="SMART" id="SM00387">
    <property type="entry name" value="HATPase_c"/>
    <property type="match status" value="1"/>
</dbReference>